<dbReference type="SUPFAM" id="SSF53474">
    <property type="entry name" value="alpha/beta-Hydrolases"/>
    <property type="match status" value="1"/>
</dbReference>
<protein>
    <submittedName>
        <fullName evidence="6">Condensation domain-containing protein</fullName>
    </submittedName>
</protein>
<dbReference type="InterPro" id="IPR001031">
    <property type="entry name" value="Thioesterase"/>
</dbReference>
<dbReference type="PROSITE" id="PS50075">
    <property type="entry name" value="CARRIER"/>
    <property type="match status" value="1"/>
</dbReference>
<keyword evidence="3" id="KW-0597">Phosphoprotein</keyword>
<dbReference type="InterPro" id="IPR009081">
    <property type="entry name" value="PP-bd_ACP"/>
</dbReference>
<dbReference type="InterPro" id="IPR001242">
    <property type="entry name" value="Condensation_dom"/>
</dbReference>
<keyword evidence="2" id="KW-0596">Phosphopantetheine</keyword>
<dbReference type="InterPro" id="IPR036736">
    <property type="entry name" value="ACP-like_sf"/>
</dbReference>
<evidence type="ECO:0000256" key="3">
    <source>
        <dbReference type="ARBA" id="ARBA00022553"/>
    </source>
</evidence>
<dbReference type="GO" id="GO:0031177">
    <property type="term" value="F:phosphopantetheine binding"/>
    <property type="evidence" value="ECO:0007669"/>
    <property type="project" value="InterPro"/>
</dbReference>
<comment type="cofactor">
    <cofactor evidence="1">
        <name>pantetheine 4'-phosphate</name>
        <dbReference type="ChEBI" id="CHEBI:47942"/>
    </cofactor>
</comment>
<dbReference type="CDD" id="cd19531">
    <property type="entry name" value="LCL_NRPS-like"/>
    <property type="match status" value="1"/>
</dbReference>
<comment type="caution">
    <text evidence="6">The sequence shown here is derived from an EMBL/GenBank/DDBJ whole genome shotgun (WGS) entry which is preliminary data.</text>
</comment>
<dbReference type="SUPFAM" id="SSF47336">
    <property type="entry name" value="ACP-like"/>
    <property type="match status" value="1"/>
</dbReference>
<dbReference type="FunFam" id="3.30.559.10:FF:000012">
    <property type="entry name" value="Non-ribosomal peptide synthetase"/>
    <property type="match status" value="1"/>
</dbReference>
<evidence type="ECO:0000313" key="7">
    <source>
        <dbReference type="Proteomes" id="UP001328733"/>
    </source>
</evidence>
<dbReference type="GO" id="GO:0003824">
    <property type="term" value="F:catalytic activity"/>
    <property type="evidence" value="ECO:0007669"/>
    <property type="project" value="InterPro"/>
</dbReference>
<dbReference type="SMART" id="SM00823">
    <property type="entry name" value="PKS_PP"/>
    <property type="match status" value="1"/>
</dbReference>
<dbReference type="Gene3D" id="3.30.559.10">
    <property type="entry name" value="Chloramphenicol acetyltransferase-like domain"/>
    <property type="match status" value="1"/>
</dbReference>
<dbReference type="Pfam" id="PF00550">
    <property type="entry name" value="PP-binding"/>
    <property type="match status" value="1"/>
</dbReference>
<dbReference type="GO" id="GO:0044550">
    <property type="term" value="P:secondary metabolite biosynthetic process"/>
    <property type="evidence" value="ECO:0007669"/>
    <property type="project" value="TreeGrafter"/>
</dbReference>
<dbReference type="Gene3D" id="3.30.559.30">
    <property type="entry name" value="Nonribosomal peptide synthetase, condensation domain"/>
    <property type="match status" value="1"/>
</dbReference>
<feature type="region of interest" description="Disordered" evidence="4">
    <location>
        <begin position="1"/>
        <end position="20"/>
    </location>
</feature>
<dbReference type="Gene3D" id="3.40.50.1820">
    <property type="entry name" value="alpha/beta hydrolase"/>
    <property type="match status" value="1"/>
</dbReference>
<gene>
    <name evidence="6" type="ORF">V0288_20205</name>
</gene>
<sequence>MIKMVNQLETPPQKVDPVAGESLGQTGAAQKELWKALQTIMTWQKQAPPLIPVSRQNALPLSYPQERLWFLQQLQPSKAAAYNIPLGFRLIGKLDRPALERSLTEILRRHEALRTAFALVEGKPVQVIHPPLPFNLVSLDWRALPHTPTPLKGGEDAEGWRETEAIELMRQEIQQPFDLTEVPPWRGLLIQLEEEKHLLLLTVHHIAIDAWSKGVLFQELAALYEAFCQRNPSPLAELPVQYADFAVWQRQLLQGEFQQVLLNYWQGQLDKNLEPLKLPEQVTTAPTRGRAASRKLVLPGELVRAIKSFSRREGATLFPTLLAAFKVLLHGYCQQDDIFVCSPIANRNRQEIKGLIGYFVNLLILRTSIDGTASFRELLAQVRRGASGAFAHQDLPIQQLLNSRQLLATPLSQVMFALQNTAIHTLQLSGLTVTRLELDSETVDFDLYLYLIEEGESLAAVLKYDGDLFSEETIARMLEQYQLILENVVANPEQSVSSLLPLSEAEKERLRSRQPSREPVIKNTPSSSSIAPRNAIELKLAQLWCQILGIESVGIRDNFFELGGQSLLAMSLFVQIEQAFGKTLPLSTLLEAPTIERLARTISSETVPSWSSLVPLQTSGSQPPFFCIHGQQGNVLNLRELARHFTGDRPFYGLQARGLDGKQAPRSVIEEMATHYLSEIRTIQARGPYFLGGNSMGGTIAFAMAQQLRQQGEEVAVLVLFDSFHKTAFPRLSFRQQHYLTYLSRLGFSPALLAELQELGRRELQEILCHFYSRLGRTLPHHLCRALVMEANRRAKWAYNPQVYPDRVVLLRAKEPANFTKPYLPTAEDWYIRDSRHGWGDLAVGGLEIYDVPGNHYSIFDSPNVSTLAATLKACLSQ</sequence>
<dbReference type="SMART" id="SM00824">
    <property type="entry name" value="PKS_TE"/>
    <property type="match status" value="1"/>
</dbReference>
<dbReference type="Pfam" id="PF00975">
    <property type="entry name" value="Thioesterase"/>
    <property type="match status" value="1"/>
</dbReference>
<dbReference type="GO" id="GO:0043041">
    <property type="term" value="P:amino acid activation for nonribosomal peptide biosynthetic process"/>
    <property type="evidence" value="ECO:0007669"/>
    <property type="project" value="TreeGrafter"/>
</dbReference>
<proteinExistence type="predicted"/>
<dbReference type="AlphaFoldDB" id="A0AAW9R028"/>
<name>A0AAW9R028_9CHRO</name>
<evidence type="ECO:0000256" key="2">
    <source>
        <dbReference type="ARBA" id="ARBA00022450"/>
    </source>
</evidence>
<dbReference type="PANTHER" id="PTHR45527:SF1">
    <property type="entry name" value="FATTY ACID SYNTHASE"/>
    <property type="match status" value="1"/>
</dbReference>
<reference evidence="6 7" key="1">
    <citation type="submission" date="2024-01" db="EMBL/GenBank/DDBJ databases">
        <title>Genomic insights into the taxonomy and metabolism of the cyanobacterium Pannus brasiliensis CCIBt3594.</title>
        <authorList>
            <person name="Machado M."/>
            <person name="Botero N.B."/>
            <person name="Andreote A.P.D."/>
            <person name="Feitosa A.M.T."/>
            <person name="Popin R."/>
            <person name="Sivonen K."/>
            <person name="Fiore M.F."/>
        </authorList>
    </citation>
    <scope>NUCLEOTIDE SEQUENCE [LARGE SCALE GENOMIC DNA]</scope>
    <source>
        <strain evidence="6 7">CCIBt3594</strain>
    </source>
</reference>
<feature type="domain" description="Carrier" evidence="5">
    <location>
        <begin position="531"/>
        <end position="606"/>
    </location>
</feature>
<keyword evidence="7" id="KW-1185">Reference proteome</keyword>
<dbReference type="EMBL" id="JBAFSM010000049">
    <property type="protein sequence ID" value="MEG3439461.1"/>
    <property type="molecule type" value="Genomic_DNA"/>
</dbReference>
<dbReference type="PANTHER" id="PTHR45527">
    <property type="entry name" value="NONRIBOSOMAL PEPTIDE SYNTHETASE"/>
    <property type="match status" value="1"/>
</dbReference>
<evidence type="ECO:0000256" key="4">
    <source>
        <dbReference type="SAM" id="MobiDB-lite"/>
    </source>
</evidence>
<evidence type="ECO:0000259" key="5">
    <source>
        <dbReference type="PROSITE" id="PS50075"/>
    </source>
</evidence>
<dbReference type="InterPro" id="IPR020806">
    <property type="entry name" value="PKS_PP-bd"/>
</dbReference>
<feature type="compositionally biased region" description="Basic and acidic residues" evidence="4">
    <location>
        <begin position="508"/>
        <end position="520"/>
    </location>
</feature>
<feature type="region of interest" description="Disordered" evidence="4">
    <location>
        <begin position="508"/>
        <end position="527"/>
    </location>
</feature>
<dbReference type="InterPro" id="IPR020802">
    <property type="entry name" value="TesA-like"/>
</dbReference>
<organism evidence="6 7">
    <name type="scientific">Pannus brasiliensis CCIBt3594</name>
    <dbReference type="NCBI Taxonomy" id="1427578"/>
    <lineage>
        <taxon>Bacteria</taxon>
        <taxon>Bacillati</taxon>
        <taxon>Cyanobacteriota</taxon>
        <taxon>Cyanophyceae</taxon>
        <taxon>Oscillatoriophycideae</taxon>
        <taxon>Chroococcales</taxon>
        <taxon>Microcystaceae</taxon>
        <taxon>Pannus</taxon>
    </lineage>
</organism>
<dbReference type="Pfam" id="PF00668">
    <property type="entry name" value="Condensation"/>
    <property type="match status" value="1"/>
</dbReference>
<dbReference type="Gene3D" id="1.10.1200.10">
    <property type="entry name" value="ACP-like"/>
    <property type="match status" value="1"/>
</dbReference>
<evidence type="ECO:0000313" key="6">
    <source>
        <dbReference type="EMBL" id="MEG3439461.1"/>
    </source>
</evidence>
<dbReference type="InterPro" id="IPR023213">
    <property type="entry name" value="CAT-like_dom_sf"/>
</dbReference>
<dbReference type="FunFam" id="1.10.1200.10:FF:000005">
    <property type="entry name" value="Nonribosomal peptide synthetase 1"/>
    <property type="match status" value="1"/>
</dbReference>
<dbReference type="GO" id="GO:0005829">
    <property type="term" value="C:cytosol"/>
    <property type="evidence" value="ECO:0007669"/>
    <property type="project" value="TreeGrafter"/>
</dbReference>
<evidence type="ECO:0000256" key="1">
    <source>
        <dbReference type="ARBA" id="ARBA00001957"/>
    </source>
</evidence>
<dbReference type="SUPFAM" id="SSF52777">
    <property type="entry name" value="CoA-dependent acyltransferases"/>
    <property type="match status" value="2"/>
</dbReference>
<dbReference type="InterPro" id="IPR029058">
    <property type="entry name" value="AB_hydrolase_fold"/>
</dbReference>
<accession>A0AAW9R028</accession>
<dbReference type="Proteomes" id="UP001328733">
    <property type="component" value="Unassembled WGS sequence"/>
</dbReference>
<dbReference type="GO" id="GO:0008610">
    <property type="term" value="P:lipid biosynthetic process"/>
    <property type="evidence" value="ECO:0007669"/>
    <property type="project" value="UniProtKB-ARBA"/>
</dbReference>